<feature type="transmembrane region" description="Helical" evidence="1">
    <location>
        <begin position="82"/>
        <end position="102"/>
    </location>
</feature>
<evidence type="ECO:0000313" key="3">
    <source>
        <dbReference type="Proteomes" id="UP000256269"/>
    </source>
</evidence>
<keyword evidence="1" id="KW-0812">Transmembrane</keyword>
<dbReference type="OrthoDB" id="9969396at2"/>
<comment type="caution">
    <text evidence="2">The sequence shown here is derived from an EMBL/GenBank/DDBJ whole genome shotgun (WGS) entry which is preliminary data.</text>
</comment>
<evidence type="ECO:0000256" key="1">
    <source>
        <dbReference type="SAM" id="Phobius"/>
    </source>
</evidence>
<reference evidence="2 3" key="1">
    <citation type="submission" date="2018-08" db="EMBL/GenBank/DDBJ databases">
        <title>Genomic Encyclopedia of Archaeal and Bacterial Type Strains, Phase II (KMG-II): from individual species to whole genera.</title>
        <authorList>
            <person name="Goeker M."/>
        </authorList>
    </citation>
    <scope>NUCLEOTIDE SEQUENCE [LARGE SCALE GENOMIC DNA]</scope>
    <source>
        <strain evidence="2 3">DSM 45791</strain>
    </source>
</reference>
<dbReference type="Proteomes" id="UP000256269">
    <property type="component" value="Unassembled WGS sequence"/>
</dbReference>
<evidence type="ECO:0000313" key="2">
    <source>
        <dbReference type="EMBL" id="REH32588.1"/>
    </source>
</evidence>
<keyword evidence="3" id="KW-1185">Reference proteome</keyword>
<gene>
    <name evidence="2" type="ORF">BCF44_121137</name>
</gene>
<keyword evidence="1" id="KW-1133">Transmembrane helix</keyword>
<keyword evidence="1" id="KW-0472">Membrane</keyword>
<sequence>MWGAIGGGVDLAGVVILVVIWIRMANAYQRAGVRFLAMSALVGLPSAVRKRLMSAIRHGDVVPAELQDVALRWAHQEVLRRGVCWSSIVGMVMMVSGLPTLFASTERLSAVAFWLDLVVLCGMVLAFVYVWRDQLAAARLLRGSSRPA</sequence>
<dbReference type="RefSeq" id="WP_116180707.1">
    <property type="nucleotide sequence ID" value="NZ_CP144375.1"/>
</dbReference>
<name>A0A3E0GZ55_9PSEU</name>
<accession>A0A3E0GZ55</accession>
<feature type="transmembrane region" description="Helical" evidence="1">
    <location>
        <begin position="108"/>
        <end position="131"/>
    </location>
</feature>
<protein>
    <submittedName>
        <fullName evidence="2">Uncharacterized protein</fullName>
    </submittedName>
</protein>
<proteinExistence type="predicted"/>
<dbReference type="AlphaFoldDB" id="A0A3E0GZ55"/>
<dbReference type="EMBL" id="QUNO01000021">
    <property type="protein sequence ID" value="REH32588.1"/>
    <property type="molecule type" value="Genomic_DNA"/>
</dbReference>
<feature type="transmembrane region" description="Helical" evidence="1">
    <location>
        <begin position="7"/>
        <end position="25"/>
    </location>
</feature>
<organism evidence="2 3">
    <name type="scientific">Kutzneria buriramensis</name>
    <dbReference type="NCBI Taxonomy" id="1045776"/>
    <lineage>
        <taxon>Bacteria</taxon>
        <taxon>Bacillati</taxon>
        <taxon>Actinomycetota</taxon>
        <taxon>Actinomycetes</taxon>
        <taxon>Pseudonocardiales</taxon>
        <taxon>Pseudonocardiaceae</taxon>
        <taxon>Kutzneria</taxon>
    </lineage>
</organism>